<evidence type="ECO:0000256" key="1">
    <source>
        <dbReference type="SAM" id="MobiDB-lite"/>
    </source>
</evidence>
<evidence type="ECO:0000313" key="3">
    <source>
        <dbReference type="Proteomes" id="UP001215712"/>
    </source>
</evidence>
<dbReference type="AlphaFoldDB" id="A0AAD6MW72"/>
<evidence type="ECO:0000313" key="2">
    <source>
        <dbReference type="EMBL" id="KAJ5727241.1"/>
    </source>
</evidence>
<comment type="caution">
    <text evidence="2">The sequence shown here is derived from an EMBL/GenBank/DDBJ whole genome shotgun (WGS) entry which is preliminary data.</text>
</comment>
<dbReference type="EMBL" id="JAQJAN010000006">
    <property type="protein sequence ID" value="KAJ5727241.1"/>
    <property type="molecule type" value="Genomic_DNA"/>
</dbReference>
<dbReference type="Proteomes" id="UP001215712">
    <property type="component" value="Unassembled WGS sequence"/>
</dbReference>
<organism evidence="2 3">
    <name type="scientific">Penicillium malachiteum</name>
    <dbReference type="NCBI Taxonomy" id="1324776"/>
    <lineage>
        <taxon>Eukaryota</taxon>
        <taxon>Fungi</taxon>
        <taxon>Dikarya</taxon>
        <taxon>Ascomycota</taxon>
        <taxon>Pezizomycotina</taxon>
        <taxon>Eurotiomycetes</taxon>
        <taxon>Eurotiomycetidae</taxon>
        <taxon>Eurotiales</taxon>
        <taxon>Aspergillaceae</taxon>
        <taxon>Penicillium</taxon>
    </lineage>
</organism>
<accession>A0AAD6MW72</accession>
<reference evidence="2" key="2">
    <citation type="submission" date="2023-01" db="EMBL/GenBank/DDBJ databases">
        <authorList>
            <person name="Petersen C."/>
        </authorList>
    </citation>
    <scope>NUCLEOTIDE SEQUENCE</scope>
    <source>
        <strain evidence="2">IBT 17514</strain>
    </source>
</reference>
<reference evidence="2" key="1">
    <citation type="journal article" date="2023" name="IMA Fungus">
        <title>Comparative genomic study of the Penicillium genus elucidates a diverse pangenome and 15 lateral gene transfer events.</title>
        <authorList>
            <person name="Petersen C."/>
            <person name="Sorensen T."/>
            <person name="Nielsen M.R."/>
            <person name="Sondergaard T.E."/>
            <person name="Sorensen J.L."/>
            <person name="Fitzpatrick D.A."/>
            <person name="Frisvad J.C."/>
            <person name="Nielsen K.L."/>
        </authorList>
    </citation>
    <scope>NUCLEOTIDE SEQUENCE</scope>
    <source>
        <strain evidence="2">IBT 17514</strain>
    </source>
</reference>
<sequence length="77" mass="8186">MSQSGVGPRVPESATSLPLFFISFLLLGEESETFLGGPDGESCNCHKQEEHDDDDRDSDVALHHLIDLDPGGSDTGG</sequence>
<keyword evidence="3" id="KW-1185">Reference proteome</keyword>
<gene>
    <name evidence="2" type="ORF">N7493_005061</name>
</gene>
<proteinExistence type="predicted"/>
<name>A0AAD6MW72_9EURO</name>
<protein>
    <submittedName>
        <fullName evidence="2">Uncharacterized protein</fullName>
    </submittedName>
</protein>
<feature type="region of interest" description="Disordered" evidence="1">
    <location>
        <begin position="38"/>
        <end position="57"/>
    </location>
</feature>